<proteinExistence type="predicted"/>
<evidence type="ECO:0000313" key="3">
    <source>
        <dbReference type="Proteomes" id="UP000032180"/>
    </source>
</evidence>
<dbReference type="AlphaFoldDB" id="A0A0D9XUV0"/>
<accession>A0A0D9XUV0</accession>
<dbReference type="Proteomes" id="UP000032180">
    <property type="component" value="Chromosome 11"/>
</dbReference>
<dbReference type="Gramene" id="LPERR11G18030.1">
    <property type="protein sequence ID" value="LPERR11G18030.1"/>
    <property type="gene ID" value="LPERR11G18030"/>
</dbReference>
<reference evidence="3" key="2">
    <citation type="submission" date="2013-12" db="EMBL/GenBank/DDBJ databases">
        <authorList>
            <person name="Yu Y."/>
            <person name="Lee S."/>
            <person name="de Baynast K."/>
            <person name="Wissotski M."/>
            <person name="Liu L."/>
            <person name="Talag J."/>
            <person name="Goicoechea J."/>
            <person name="Angelova A."/>
            <person name="Jetty R."/>
            <person name="Kudrna D."/>
            <person name="Golser W."/>
            <person name="Rivera L."/>
            <person name="Zhang J."/>
            <person name="Wing R."/>
        </authorList>
    </citation>
    <scope>NUCLEOTIDE SEQUENCE</scope>
</reference>
<dbReference type="STRING" id="77586.A0A0D9XUV0"/>
<evidence type="ECO:0008006" key="4">
    <source>
        <dbReference type="Google" id="ProtNLM"/>
    </source>
</evidence>
<feature type="region of interest" description="Disordered" evidence="1">
    <location>
        <begin position="169"/>
        <end position="195"/>
    </location>
</feature>
<dbReference type="HOGENOM" id="CLU_1398187_0_0_1"/>
<evidence type="ECO:0000256" key="1">
    <source>
        <dbReference type="SAM" id="MobiDB-lite"/>
    </source>
</evidence>
<keyword evidence="3" id="KW-1185">Reference proteome</keyword>
<dbReference type="Gene3D" id="1.20.5.4130">
    <property type="match status" value="1"/>
</dbReference>
<name>A0A0D9XUV0_9ORYZ</name>
<reference evidence="2 3" key="1">
    <citation type="submission" date="2012-08" db="EMBL/GenBank/DDBJ databases">
        <title>Oryza genome evolution.</title>
        <authorList>
            <person name="Wing R.A."/>
        </authorList>
    </citation>
    <scope>NUCLEOTIDE SEQUENCE</scope>
</reference>
<reference evidence="2" key="3">
    <citation type="submission" date="2015-04" db="UniProtKB">
        <authorList>
            <consortium name="EnsemblPlants"/>
        </authorList>
    </citation>
    <scope>IDENTIFICATION</scope>
</reference>
<protein>
    <recommendedName>
        <fullName evidence="4">Rx N-terminal domain-containing protein</fullName>
    </recommendedName>
</protein>
<dbReference type="EnsemblPlants" id="LPERR11G18030.1">
    <property type="protein sequence ID" value="LPERR11G18030.1"/>
    <property type="gene ID" value="LPERR11G18030"/>
</dbReference>
<dbReference type="eggNOG" id="KOG4658">
    <property type="taxonomic scope" value="Eukaryota"/>
</dbReference>
<sequence length="195" mass="22547">MESMNGLLLHLTEAQYRDHQVRAWMRQVAGITRDSGNNVELYVHYVGGDRSGGGVLGYLWRIPRLVRTVTVRHRIAMRIRELKVRARNVGDRRKRYGVTVPSVLPDHQLHLHGSATDQVLQANEPEEEEHFRRRHLLYGQLPPHTVDGVFEEVLKLVLEEQWEEYDEPNPRHIRIGSEGSAQASSSIARRVFEHP</sequence>
<evidence type="ECO:0000313" key="2">
    <source>
        <dbReference type="EnsemblPlants" id="LPERR11G18030.1"/>
    </source>
</evidence>
<organism evidence="2 3">
    <name type="scientific">Leersia perrieri</name>
    <dbReference type="NCBI Taxonomy" id="77586"/>
    <lineage>
        <taxon>Eukaryota</taxon>
        <taxon>Viridiplantae</taxon>
        <taxon>Streptophyta</taxon>
        <taxon>Embryophyta</taxon>
        <taxon>Tracheophyta</taxon>
        <taxon>Spermatophyta</taxon>
        <taxon>Magnoliopsida</taxon>
        <taxon>Liliopsida</taxon>
        <taxon>Poales</taxon>
        <taxon>Poaceae</taxon>
        <taxon>BOP clade</taxon>
        <taxon>Oryzoideae</taxon>
        <taxon>Oryzeae</taxon>
        <taxon>Oryzinae</taxon>
        <taxon>Leersia</taxon>
    </lineage>
</organism>